<feature type="region of interest" description="Disordered" evidence="1">
    <location>
        <begin position="1"/>
        <end position="47"/>
    </location>
</feature>
<sequence>MAEELRSEVVPTSIPKSCDEYNDGNHHPNPSAVTDVTAENENDVSGNNAGMLISDGDDSKMRDIRHPPSALYQHPMCEHDTPNPDLMYSQNALSANPMYPSIAINGSSNLEYQRNVRNPNQIYEPDVCSEPAHRPANSDGTPSIEPLAATHQEVHDDDDDNNKPTTSDAAAEIKEIDVVNDVAVEVNAVPFVRPKSTSRPVNIDLYIRPYAVRYPTHDDNRGGTPYAGRHQEDDEDEIPPEIDGADGNRRTYHTAPDDIDITPYAVAYMCQYDMTDVTRRDASMNDADTSASVRDDSNVQRIQHDWRTLHHQHPSSIPNFLNPNAMYVPNVPQQAARDRNYKQHTRRHTLTNLLQLRRFYSKHRPGTDADLRCYDGVFDCDVYHNGFCHDDFYINVKNVLPPDDGVI</sequence>
<name>A0A8K0ESU6_BRALA</name>
<feature type="region of interest" description="Disordered" evidence="1">
    <location>
        <begin position="216"/>
        <end position="254"/>
    </location>
</feature>
<proteinExistence type="predicted"/>
<dbReference type="EMBL" id="OV696691">
    <property type="protein sequence ID" value="CAH1267452.1"/>
    <property type="molecule type" value="Genomic_DNA"/>
</dbReference>
<organism evidence="2 3">
    <name type="scientific">Branchiostoma lanceolatum</name>
    <name type="common">Common lancelet</name>
    <name type="synonym">Amphioxus lanceolatum</name>
    <dbReference type="NCBI Taxonomy" id="7740"/>
    <lineage>
        <taxon>Eukaryota</taxon>
        <taxon>Metazoa</taxon>
        <taxon>Chordata</taxon>
        <taxon>Cephalochordata</taxon>
        <taxon>Leptocardii</taxon>
        <taxon>Amphioxiformes</taxon>
        <taxon>Branchiostomatidae</taxon>
        <taxon>Branchiostoma</taxon>
    </lineage>
</organism>
<feature type="compositionally biased region" description="Acidic residues" evidence="1">
    <location>
        <begin position="233"/>
        <end position="244"/>
    </location>
</feature>
<dbReference type="Proteomes" id="UP000838412">
    <property type="component" value="Chromosome 6"/>
</dbReference>
<evidence type="ECO:0000256" key="1">
    <source>
        <dbReference type="SAM" id="MobiDB-lite"/>
    </source>
</evidence>
<feature type="compositionally biased region" description="Basic and acidic residues" evidence="1">
    <location>
        <begin position="17"/>
        <end position="26"/>
    </location>
</feature>
<gene>
    <name evidence="2" type="primary">Hypp3745</name>
    <name evidence="2" type="ORF">BLAG_LOCUS20804</name>
</gene>
<evidence type="ECO:0000313" key="3">
    <source>
        <dbReference type="Proteomes" id="UP000838412"/>
    </source>
</evidence>
<keyword evidence="3" id="KW-1185">Reference proteome</keyword>
<accession>A0A8K0ESU6</accession>
<protein>
    <submittedName>
        <fullName evidence="2">Hypp3745 protein</fullName>
    </submittedName>
</protein>
<feature type="compositionally biased region" description="Polar residues" evidence="1">
    <location>
        <begin position="31"/>
        <end position="47"/>
    </location>
</feature>
<reference evidence="2" key="1">
    <citation type="submission" date="2022-01" db="EMBL/GenBank/DDBJ databases">
        <authorList>
            <person name="Braso-Vives M."/>
        </authorList>
    </citation>
    <scope>NUCLEOTIDE SEQUENCE</scope>
</reference>
<evidence type="ECO:0000313" key="2">
    <source>
        <dbReference type="EMBL" id="CAH1267452.1"/>
    </source>
</evidence>
<dbReference type="AlphaFoldDB" id="A0A8K0ESU6"/>